<keyword evidence="1" id="KW-0732">Signal</keyword>
<sequence>MLLLRCILFVFGFACLNSPIDAKKAKYESQNMDKVSAEKWDLPDKSNYETIFKITDGNYEDSIMEMEEPWIVLFYKTKIDRKWLQHSKRVGGAIWYGKVDLEKNLHLANEMNFDHKTTNYVGGIAVVFPSKSKEKKIQFKAKKLIKVSEPHLAEKFASETMEDYTTELDFLPSNMQVFNDWVVNTYYKSPIAKFPILCVTDTGDVPAVVKSLSKLMKSHFVIGVVQKSSAHRMISIFKEVPMPKVFPMYYTLLGREPTSEEMNRGSYKLHFDIFPYLSEKYGDSSLFHNVLNYMFLVNQDYRADLPGKRRGESSAIKNMEEIKEKMNRKIKLLLKSQHKKLNKSEL</sequence>
<protein>
    <submittedName>
        <fullName evidence="2">Mt-noto17</fullName>
    </submittedName>
</protein>
<dbReference type="AlphaFoldDB" id="A4F2M9"/>
<feature type="signal peptide" evidence="1">
    <location>
        <begin position="1"/>
        <end position="22"/>
    </location>
</feature>
<evidence type="ECO:0000313" key="2">
    <source>
        <dbReference type="EMBL" id="BAF49210.1"/>
    </source>
</evidence>
<name>A4F2M9_MOLTE</name>
<dbReference type="EMBL" id="AB297453">
    <property type="protein sequence ID" value="BAF49210.1"/>
    <property type="molecule type" value="mRNA"/>
</dbReference>
<organism evidence="2">
    <name type="scientific">Molgula tectiformis</name>
    <name type="common">Ascidian</name>
    <dbReference type="NCBI Taxonomy" id="30286"/>
    <lineage>
        <taxon>Eukaryota</taxon>
        <taxon>Metazoa</taxon>
        <taxon>Chordata</taxon>
        <taxon>Tunicata</taxon>
        <taxon>Ascidiacea</taxon>
        <taxon>Stolidobranchia</taxon>
        <taxon>Molgulidae</taxon>
        <taxon>Molgula</taxon>
    </lineage>
</organism>
<feature type="chain" id="PRO_5002667560" evidence="1">
    <location>
        <begin position="23"/>
        <end position="346"/>
    </location>
</feature>
<gene>
    <name evidence="2" type="primary">noto17</name>
</gene>
<reference evidence="2" key="1">
    <citation type="journal article" date="2007" name="Dev. Biol.">
        <title>Analysis of large scale expression sequenced tags (ESTs) from the anural ascidian, Molgula tectiformis.</title>
        <authorList>
            <person name="Gyoja F."/>
            <person name="Satou Y."/>
            <person name="Shin-i T."/>
            <person name="Kohara Y."/>
            <person name="Swalla B.J."/>
            <person name="Satoh N."/>
        </authorList>
    </citation>
    <scope>NUCLEOTIDE SEQUENCE</scope>
</reference>
<accession>A4F2M9</accession>
<evidence type="ECO:0000256" key="1">
    <source>
        <dbReference type="SAM" id="SignalP"/>
    </source>
</evidence>
<proteinExistence type="evidence at transcript level"/>